<proteinExistence type="predicted"/>
<organism evidence="3 4">
    <name type="scientific">Inquilinus ginsengisoli</name>
    <dbReference type="NCBI Taxonomy" id="363840"/>
    <lineage>
        <taxon>Bacteria</taxon>
        <taxon>Pseudomonadati</taxon>
        <taxon>Pseudomonadota</taxon>
        <taxon>Alphaproteobacteria</taxon>
        <taxon>Rhodospirillales</taxon>
        <taxon>Rhodospirillaceae</taxon>
        <taxon>Inquilinus</taxon>
    </lineage>
</organism>
<dbReference type="Proteomes" id="UP001262410">
    <property type="component" value="Unassembled WGS sequence"/>
</dbReference>
<keyword evidence="4" id="KW-1185">Reference proteome</keyword>
<reference evidence="3 4" key="1">
    <citation type="submission" date="2023-07" db="EMBL/GenBank/DDBJ databases">
        <title>Sorghum-associated microbial communities from plants grown in Nebraska, USA.</title>
        <authorList>
            <person name="Schachtman D."/>
        </authorList>
    </citation>
    <scope>NUCLEOTIDE SEQUENCE [LARGE SCALE GENOMIC DNA]</scope>
    <source>
        <strain evidence="3 4">584</strain>
    </source>
</reference>
<evidence type="ECO:0000313" key="4">
    <source>
        <dbReference type="Proteomes" id="UP001262410"/>
    </source>
</evidence>
<name>A0ABU1JNT8_9PROT</name>
<protein>
    <recommendedName>
        <fullName evidence="5">DUF5666 domain-containing protein</fullName>
    </recommendedName>
</protein>
<feature type="compositionally biased region" description="Low complexity" evidence="1">
    <location>
        <begin position="92"/>
        <end position="101"/>
    </location>
</feature>
<evidence type="ECO:0000256" key="1">
    <source>
        <dbReference type="SAM" id="MobiDB-lite"/>
    </source>
</evidence>
<feature type="region of interest" description="Disordered" evidence="1">
    <location>
        <begin position="82"/>
        <end position="103"/>
    </location>
</feature>
<evidence type="ECO:0008006" key="5">
    <source>
        <dbReference type="Google" id="ProtNLM"/>
    </source>
</evidence>
<evidence type="ECO:0000256" key="2">
    <source>
        <dbReference type="SAM" id="SignalP"/>
    </source>
</evidence>
<evidence type="ECO:0000313" key="3">
    <source>
        <dbReference type="EMBL" id="MDR6290285.1"/>
    </source>
</evidence>
<keyword evidence="2" id="KW-0732">Signal</keyword>
<dbReference type="EMBL" id="JAVDPW010000004">
    <property type="protein sequence ID" value="MDR6290285.1"/>
    <property type="molecule type" value="Genomic_DNA"/>
</dbReference>
<gene>
    <name evidence="3" type="ORF">E9232_002806</name>
</gene>
<comment type="caution">
    <text evidence="3">The sequence shown here is derived from an EMBL/GenBank/DDBJ whole genome shotgun (WGS) entry which is preliminary data.</text>
</comment>
<feature type="chain" id="PRO_5046078332" description="DUF5666 domain-containing protein" evidence="2">
    <location>
        <begin position="25"/>
        <end position="182"/>
    </location>
</feature>
<feature type="signal peptide" evidence="2">
    <location>
        <begin position="1"/>
        <end position="24"/>
    </location>
</feature>
<accession>A0ABU1JNT8</accession>
<sequence length="182" mass="18451">MVKAILATSAAVLAVVLAAVPAGAQTVVIPAPTTNAVTAPAPAPQVVVPGPSATTMPATTVPEKTMPYPVPPGTAVVEPRRSPVAADPRHPPVSAVAGGPAPADPREYATNTPITVTGGISGVTHRNDVTSFRLQTPTEAWTVVVPPGQAGKFASGRRVTVVGYPHVEIRNQLLAQSVTASR</sequence>
<dbReference type="RefSeq" id="WP_309794756.1">
    <property type="nucleotide sequence ID" value="NZ_JAVDPW010000004.1"/>
</dbReference>